<dbReference type="EMBL" id="JBHSNQ010000058">
    <property type="protein sequence ID" value="MFC5541579.1"/>
    <property type="molecule type" value="Genomic_DNA"/>
</dbReference>
<protein>
    <submittedName>
        <fullName evidence="2">Phage holin</fullName>
    </submittedName>
</protein>
<proteinExistence type="predicted"/>
<evidence type="ECO:0000313" key="2">
    <source>
        <dbReference type="EMBL" id="MFC5541579.1"/>
    </source>
</evidence>
<comment type="caution">
    <text evidence="2">The sequence shown here is derived from an EMBL/GenBank/DDBJ whole genome shotgun (WGS) entry which is preliminary data.</text>
</comment>
<organism evidence="2 3">
    <name type="scientific">Ureibacillus suwonensis</name>
    <dbReference type="NCBI Taxonomy" id="313007"/>
    <lineage>
        <taxon>Bacteria</taxon>
        <taxon>Bacillati</taxon>
        <taxon>Bacillota</taxon>
        <taxon>Bacilli</taxon>
        <taxon>Bacillales</taxon>
        <taxon>Caryophanaceae</taxon>
        <taxon>Ureibacillus</taxon>
    </lineage>
</organism>
<evidence type="ECO:0000313" key="3">
    <source>
        <dbReference type="Proteomes" id="UP001595978"/>
    </source>
</evidence>
<dbReference type="Proteomes" id="UP001595978">
    <property type="component" value="Unassembled WGS sequence"/>
</dbReference>
<sequence length="92" mass="10439">MKINWKVRFSKDNLTFIIRFIGALLIPVLGYLGIKYEDINSWEKLLDVLIGFISNPYLIGLTIVNAINLIPDPTTRGLSDSKRALTYEKPGE</sequence>
<keyword evidence="1" id="KW-0472">Membrane</keyword>
<dbReference type="InterPro" id="IPR006485">
    <property type="entry name" value="Phage-like_holin"/>
</dbReference>
<dbReference type="RefSeq" id="WP_390309282.1">
    <property type="nucleotide sequence ID" value="NZ_JBHSNQ010000058.1"/>
</dbReference>
<feature type="transmembrane region" description="Helical" evidence="1">
    <location>
        <begin position="46"/>
        <end position="70"/>
    </location>
</feature>
<keyword evidence="1" id="KW-0812">Transmembrane</keyword>
<dbReference type="Pfam" id="PF04531">
    <property type="entry name" value="Phage_holin_1"/>
    <property type="match status" value="1"/>
</dbReference>
<gene>
    <name evidence="2" type="ORF">ACFPOH_07350</name>
</gene>
<keyword evidence="1" id="KW-1133">Transmembrane helix</keyword>
<reference evidence="3" key="1">
    <citation type="journal article" date="2019" name="Int. J. Syst. Evol. Microbiol.">
        <title>The Global Catalogue of Microorganisms (GCM) 10K type strain sequencing project: providing services to taxonomists for standard genome sequencing and annotation.</title>
        <authorList>
            <consortium name="The Broad Institute Genomics Platform"/>
            <consortium name="The Broad Institute Genome Sequencing Center for Infectious Disease"/>
            <person name="Wu L."/>
            <person name="Ma J."/>
        </authorList>
    </citation>
    <scope>NUCLEOTIDE SEQUENCE [LARGE SCALE GENOMIC DNA]</scope>
    <source>
        <strain evidence="3">CCUG 56331</strain>
    </source>
</reference>
<name>A0ABW0RA35_9BACL</name>
<accession>A0ABW0RA35</accession>
<dbReference type="NCBIfam" id="TIGR01598">
    <property type="entry name" value="holin_phiLC3"/>
    <property type="match status" value="1"/>
</dbReference>
<evidence type="ECO:0000256" key="1">
    <source>
        <dbReference type="SAM" id="Phobius"/>
    </source>
</evidence>
<feature type="transmembrane region" description="Helical" evidence="1">
    <location>
        <begin position="16"/>
        <end position="34"/>
    </location>
</feature>
<keyword evidence="3" id="KW-1185">Reference proteome</keyword>